<feature type="transmembrane region" description="Helical" evidence="2">
    <location>
        <begin position="875"/>
        <end position="897"/>
    </location>
</feature>
<name>A0ABD2IEE4_HETSC</name>
<keyword evidence="2" id="KW-0472">Membrane</keyword>
<keyword evidence="3" id="KW-0732">Signal</keyword>
<dbReference type="PROSITE" id="PS00022">
    <property type="entry name" value="EGF_1"/>
    <property type="match status" value="1"/>
</dbReference>
<keyword evidence="6" id="KW-1185">Reference proteome</keyword>
<feature type="chain" id="PRO_5044818436" description="Fibronectin type-III domain-containing protein" evidence="3">
    <location>
        <begin position="23"/>
        <end position="1298"/>
    </location>
</feature>
<feature type="signal peptide" evidence="3">
    <location>
        <begin position="1"/>
        <end position="22"/>
    </location>
</feature>
<feature type="transmembrane region" description="Helical" evidence="2">
    <location>
        <begin position="975"/>
        <end position="995"/>
    </location>
</feature>
<feature type="compositionally biased region" description="Basic and acidic residues" evidence="1">
    <location>
        <begin position="675"/>
        <end position="692"/>
    </location>
</feature>
<feature type="region of interest" description="Disordered" evidence="1">
    <location>
        <begin position="709"/>
        <end position="731"/>
    </location>
</feature>
<feature type="region of interest" description="Disordered" evidence="1">
    <location>
        <begin position="1275"/>
        <end position="1298"/>
    </location>
</feature>
<feature type="region of interest" description="Disordered" evidence="1">
    <location>
        <begin position="675"/>
        <end position="695"/>
    </location>
</feature>
<evidence type="ECO:0000313" key="6">
    <source>
        <dbReference type="Proteomes" id="UP001620645"/>
    </source>
</evidence>
<dbReference type="EMBL" id="JBICCN010000326">
    <property type="protein sequence ID" value="KAL3077491.1"/>
    <property type="molecule type" value="Genomic_DNA"/>
</dbReference>
<evidence type="ECO:0000313" key="5">
    <source>
        <dbReference type="EMBL" id="KAL3077491.1"/>
    </source>
</evidence>
<organism evidence="5 6">
    <name type="scientific">Heterodera schachtii</name>
    <name type="common">Sugarbeet cyst nematode worm</name>
    <name type="synonym">Tylenchus schachtii</name>
    <dbReference type="NCBI Taxonomy" id="97005"/>
    <lineage>
        <taxon>Eukaryota</taxon>
        <taxon>Metazoa</taxon>
        <taxon>Ecdysozoa</taxon>
        <taxon>Nematoda</taxon>
        <taxon>Chromadorea</taxon>
        <taxon>Rhabditida</taxon>
        <taxon>Tylenchina</taxon>
        <taxon>Tylenchomorpha</taxon>
        <taxon>Tylenchoidea</taxon>
        <taxon>Heteroderidae</taxon>
        <taxon>Heteroderinae</taxon>
        <taxon>Heterodera</taxon>
    </lineage>
</organism>
<dbReference type="Proteomes" id="UP001620645">
    <property type="component" value="Unassembled WGS sequence"/>
</dbReference>
<dbReference type="SUPFAM" id="SSF49313">
    <property type="entry name" value="Cadherin-like"/>
    <property type="match status" value="1"/>
</dbReference>
<dbReference type="Gene3D" id="2.60.40.60">
    <property type="entry name" value="Cadherins"/>
    <property type="match status" value="1"/>
</dbReference>
<feature type="domain" description="Fibronectin type-III" evidence="4">
    <location>
        <begin position="255"/>
        <end position="346"/>
    </location>
</feature>
<feature type="transmembrane region" description="Helical" evidence="2">
    <location>
        <begin position="1016"/>
        <end position="1039"/>
    </location>
</feature>
<dbReference type="PROSITE" id="PS01186">
    <property type="entry name" value="EGF_2"/>
    <property type="match status" value="1"/>
</dbReference>
<evidence type="ECO:0000259" key="4">
    <source>
        <dbReference type="PROSITE" id="PS50853"/>
    </source>
</evidence>
<dbReference type="InterPro" id="IPR015919">
    <property type="entry name" value="Cadherin-like_sf"/>
</dbReference>
<protein>
    <recommendedName>
        <fullName evidence="4">Fibronectin type-III domain-containing protein</fullName>
    </recommendedName>
</protein>
<dbReference type="PROSITE" id="PS50853">
    <property type="entry name" value="FN3"/>
    <property type="match status" value="1"/>
</dbReference>
<evidence type="ECO:0000256" key="3">
    <source>
        <dbReference type="SAM" id="SignalP"/>
    </source>
</evidence>
<evidence type="ECO:0000256" key="1">
    <source>
        <dbReference type="SAM" id="MobiDB-lite"/>
    </source>
</evidence>
<dbReference type="CDD" id="cd11304">
    <property type="entry name" value="Cadherin_repeat"/>
    <property type="match status" value="1"/>
</dbReference>
<keyword evidence="2" id="KW-0812">Transmembrane</keyword>
<dbReference type="InterPro" id="IPR003961">
    <property type="entry name" value="FN3_dom"/>
</dbReference>
<proteinExistence type="predicted"/>
<accession>A0ABD2IEE4</accession>
<feature type="compositionally biased region" description="Basic and acidic residues" evidence="1">
    <location>
        <begin position="1275"/>
        <end position="1284"/>
    </location>
</feature>
<reference evidence="5 6" key="1">
    <citation type="submission" date="2024-10" db="EMBL/GenBank/DDBJ databases">
        <authorList>
            <person name="Kim D."/>
        </authorList>
    </citation>
    <scope>NUCLEOTIDE SEQUENCE [LARGE SCALE GENOMIC DNA]</scope>
    <source>
        <strain evidence="5">Taebaek</strain>
    </source>
</reference>
<gene>
    <name evidence="5" type="ORF">niasHS_012197</name>
</gene>
<sequence length="1298" mass="142342">MSPFCVSICDILALLLFVCVFGLQSQQQQKKRIHRRNGGELFELRVFEGAPPGTKGTPNEAFDRALREQSSCFAQLESDLDWLDFDPVRLVFETVAELPPNNSRPAQFAVLHLLCPQNKQHSLHFSVHISRRNRHPPRFSSTDYRFFAPVTLPIGAEIGRVQIQDQDPIIYNSQVQLSVVRSSAPSGKMPTEQRARGSDGWHWEVLRNGSIRVRKSLNDLRLFRPHQIRLLAADFGSPQLFSFANVSIVPVSVSQPRNLRINVANWRYQIFEWELPSVGVAERFRLTLRRKGELVPLHEQQMEPTETITMSRVRLPLSTVLTATVSAMDGDGETPSEEIAFQVVESDFHCLGQCAANSGQPMCHYSHTHQMEQYRDSLGQRQCLCYAGFSGPQCEHIEHCPARRAFESYGGVDWPATAVNRSASVPCPYNEDGKRVERRCGWEEAREETRWADDDNAGVESAKGAAEAKEGATEGRCKSQSSVLVHLGVLANYAQRAEQTLSGLQSVLRFLDSLLLFPAFDPSVPSAHFDPKIAEHVIQVLDSLVSRNLSALAGGNATQMGAHLLDYSREFARRLPVPFSLQSAAGGFQMRTWDILPSSAQNGDDLPIEQQQNDGLQFGPCFVRPFFGTQNSEGHAVARAICMRNSTLLPQLNGQSPLLMMEIKWTQKGEMEAIKGKNGSDQRQMEGKRADDGTGNAVPLRIVVGLRTDKRSARQQTQRQSVGRRAEANGDADGGNMTCAFFDQQTRAWSVAGVRVTSRELRPLGQQALLCEFRSASVRSPSVFALLPESLFRAQSLLDFWLGTVAPLVGALLSLGIVLGLLLISAFYHRRSDPALIALLFAQLLLHAFHVPFLLRSLLSPSSAPSLPLPSLWPSSAALFFTFQFALLSASAALALLNAHIHSRIVCLELTQCQNEQQPKVPSRNARLFSTLAISIVIPFALCVLCFLLEGQIVVGMEFAEPSLLPFNWTFGLTFLLPLVLFLGTATGYGAYSLWYGNSLAASYGSGDVSLALRRLLHRLSSAAGTTLLVLLFSFGNALVLLQPAEMRRSVFLLSLYLCFAVSLCSFLRLFSRVCRHLPFPCQNAVANSLRQNSFVRGVDGCPPSGLTSNFGDLQNAKRGKQHAPVILLQSGECQAIGPNGIYGNGTGANGGTTDSQGMDRQSLLRRSVVGAAASHRPELSAAFPSLAPAHQRLSGTVSTSAGTVLLESDDLASLDRAIACGNSAHQSPQGVAQVTLSSLPPNLFAEVDDDEAEDEDLDAFLENGTDTLRALGRQRNDAKRDASPQHNHPNHPLVSVV</sequence>
<feature type="transmembrane region" description="Helical" evidence="2">
    <location>
        <begin position="928"/>
        <end position="955"/>
    </location>
</feature>
<feature type="transmembrane region" description="Helical" evidence="2">
    <location>
        <begin position="800"/>
        <end position="824"/>
    </location>
</feature>
<evidence type="ECO:0000256" key="2">
    <source>
        <dbReference type="SAM" id="Phobius"/>
    </source>
</evidence>
<dbReference type="InterPro" id="IPR000742">
    <property type="entry name" value="EGF"/>
</dbReference>
<feature type="transmembrane region" description="Helical" evidence="2">
    <location>
        <begin position="836"/>
        <end position="855"/>
    </location>
</feature>
<comment type="caution">
    <text evidence="5">The sequence shown here is derived from an EMBL/GenBank/DDBJ whole genome shotgun (WGS) entry which is preliminary data.</text>
</comment>
<keyword evidence="2" id="KW-1133">Transmembrane helix</keyword>
<feature type="transmembrane region" description="Helical" evidence="2">
    <location>
        <begin position="1051"/>
        <end position="1071"/>
    </location>
</feature>